<sequence>MSLCQLDLGPKVSILVLANCSCIKCRKEDDSKFLSKGTDQPVPVSCIKMLICGAEDLVVELLCDFYVFISAISLRFHWIANAIAFYQAVKSCKHNQMEEVPNLHVIEEMGASASTTIHGCHSGVVRAKNIDGKQRLHISNPYNRVQYKGR</sequence>
<protein>
    <submittedName>
        <fullName evidence="2">BTB domain-containing protein</fullName>
    </submittedName>
</protein>
<reference evidence="2" key="2">
    <citation type="submission" date="2016-04" db="UniProtKB">
        <authorList>
            <consortium name="WormBaseParasite"/>
        </authorList>
    </citation>
    <scope>IDENTIFICATION</scope>
</reference>
<keyword evidence="1" id="KW-1185">Reference proteome</keyword>
<accession>A0A158PBK5</accession>
<dbReference type="WBParaSite" id="ACAC_0001110901-mRNA-1">
    <property type="protein sequence ID" value="ACAC_0001110901-mRNA-1"/>
    <property type="gene ID" value="ACAC_0001110901"/>
</dbReference>
<proteinExistence type="predicted"/>
<dbReference type="AlphaFoldDB" id="A0A158PBK5"/>
<name>A0A158PBK5_ANGCA</name>
<evidence type="ECO:0000313" key="2">
    <source>
        <dbReference type="WBParaSite" id="ACAC_0001110901-mRNA-1"/>
    </source>
</evidence>
<organism evidence="1 2">
    <name type="scientific">Angiostrongylus cantonensis</name>
    <name type="common">Rat lungworm</name>
    <dbReference type="NCBI Taxonomy" id="6313"/>
    <lineage>
        <taxon>Eukaryota</taxon>
        <taxon>Metazoa</taxon>
        <taxon>Ecdysozoa</taxon>
        <taxon>Nematoda</taxon>
        <taxon>Chromadorea</taxon>
        <taxon>Rhabditida</taxon>
        <taxon>Rhabditina</taxon>
        <taxon>Rhabditomorpha</taxon>
        <taxon>Strongyloidea</taxon>
        <taxon>Metastrongylidae</taxon>
        <taxon>Angiostrongylus</taxon>
    </lineage>
</organism>
<evidence type="ECO:0000313" key="1">
    <source>
        <dbReference type="Proteomes" id="UP000035642"/>
    </source>
</evidence>
<reference evidence="1" key="1">
    <citation type="submission" date="2012-09" db="EMBL/GenBank/DDBJ databases">
        <authorList>
            <person name="Martin A.A."/>
        </authorList>
    </citation>
    <scope>NUCLEOTIDE SEQUENCE</scope>
</reference>
<dbReference type="Proteomes" id="UP000035642">
    <property type="component" value="Unassembled WGS sequence"/>
</dbReference>